<dbReference type="InterPro" id="IPR032675">
    <property type="entry name" value="LRR_dom_sf"/>
</dbReference>
<reference evidence="3" key="1">
    <citation type="submission" date="2018-08" db="EMBL/GenBank/DDBJ databases">
        <authorList>
            <person name="Rossello M."/>
        </authorList>
    </citation>
    <scope>NUCLEOTIDE SEQUENCE [LARGE SCALE GENOMIC DNA]</scope>
    <source>
        <strain evidence="3">cv. Chinese Spring</strain>
    </source>
</reference>
<dbReference type="PANTHER" id="PTHR32141:SF97">
    <property type="entry name" value="OS04G0231400 PROTEIN"/>
    <property type="match status" value="1"/>
</dbReference>
<dbReference type="PANTHER" id="PTHR32141">
    <property type="match status" value="1"/>
</dbReference>
<evidence type="ECO:0000256" key="1">
    <source>
        <dbReference type="SAM" id="MobiDB-lite"/>
    </source>
</evidence>
<feature type="region of interest" description="Disordered" evidence="1">
    <location>
        <begin position="508"/>
        <end position="536"/>
    </location>
</feature>
<dbReference type="Gramene" id="TraesPARA_EIv1.0_0641070.1">
    <property type="protein sequence ID" value="TraesPARA_EIv1.0_0641070.1.CDS1"/>
    <property type="gene ID" value="TraesPARA_EIv1.0_0641070"/>
</dbReference>
<feature type="compositionally biased region" description="Basic and acidic residues" evidence="1">
    <location>
        <begin position="520"/>
        <end position="530"/>
    </location>
</feature>
<dbReference type="Proteomes" id="UP000019116">
    <property type="component" value="Chromosome 2D"/>
</dbReference>
<dbReference type="OrthoDB" id="612216at2759"/>
<dbReference type="Gramene" id="TraesCS2D03G0143700.1">
    <property type="protein sequence ID" value="TraesCS2D03G0143700.1.CDS1"/>
    <property type="gene ID" value="TraesCS2D03G0143700"/>
</dbReference>
<dbReference type="Gramene" id="TraesCLE_scaffold_036876_01G000200.1">
    <property type="protein sequence ID" value="TraesCLE_scaffold_036876_01G000200.1"/>
    <property type="gene ID" value="TraesCLE_scaffold_036876_01G000200"/>
</dbReference>
<dbReference type="Pfam" id="PF24758">
    <property type="entry name" value="LRR_At5g56370"/>
    <property type="match status" value="1"/>
</dbReference>
<dbReference type="Gene3D" id="3.80.10.10">
    <property type="entry name" value="Ribonuclease Inhibitor"/>
    <property type="match status" value="1"/>
</dbReference>
<dbReference type="Gramene" id="TraesMAC2D03G01100000.1">
    <property type="protein sequence ID" value="TraesMAC2D03G01100000.1.CDS1"/>
    <property type="gene ID" value="TraesMAC2D03G01100000"/>
</dbReference>
<dbReference type="InterPro" id="IPR053781">
    <property type="entry name" value="F-box_AtFBL13-like"/>
</dbReference>
<dbReference type="Gramene" id="TraesJUL2D03G01107320.1">
    <property type="protein sequence ID" value="TraesJUL2D03G01107320.1.CDS1"/>
    <property type="gene ID" value="TraesJUL2D03G01107320"/>
</dbReference>
<dbReference type="Gramene" id="TraesSYM2D03G01115430.1">
    <property type="protein sequence ID" value="TraesSYM2D03G01115430.1.CDS1"/>
    <property type="gene ID" value="TraesSYM2D03G01115430"/>
</dbReference>
<dbReference type="Gramene" id="TraesCS2D02G073300.1">
    <property type="protein sequence ID" value="TraesCS2D02G073300.1.cds1"/>
    <property type="gene ID" value="TraesCS2D02G073300"/>
</dbReference>
<feature type="domain" description="F-box" evidence="2">
    <location>
        <begin position="4"/>
        <end position="57"/>
    </location>
</feature>
<dbReference type="Gramene" id="TraesNOR2D03G01117240.1">
    <property type="protein sequence ID" value="TraesNOR2D03G01117240.1.CDS1"/>
    <property type="gene ID" value="TraesNOR2D03G01117240"/>
</dbReference>
<dbReference type="SUPFAM" id="SSF81383">
    <property type="entry name" value="F-box domain"/>
    <property type="match status" value="1"/>
</dbReference>
<reference evidence="3" key="2">
    <citation type="submission" date="2018-10" db="UniProtKB">
        <authorList>
            <consortium name="EnsemblPlants"/>
        </authorList>
    </citation>
    <scope>IDENTIFICATION</scope>
</reference>
<name>A0A3B6D9D4_WHEAT</name>
<dbReference type="Gramene" id="TraesLAC2D03G01053120.1">
    <property type="protein sequence ID" value="TraesLAC2D03G01053120.1.CDS1"/>
    <property type="gene ID" value="TraesLAC2D03G01053120"/>
</dbReference>
<dbReference type="CDD" id="cd22160">
    <property type="entry name" value="F-box_AtFBL13-like"/>
    <property type="match status" value="1"/>
</dbReference>
<dbReference type="EnsemblPlants" id="TraesCS2D02G073300.1">
    <property type="protein sequence ID" value="TraesCS2D02G073300.1.cds1"/>
    <property type="gene ID" value="TraesCS2D02G073300"/>
</dbReference>
<dbReference type="SUPFAM" id="SSF52047">
    <property type="entry name" value="RNI-like"/>
    <property type="match status" value="1"/>
</dbReference>
<proteinExistence type="predicted"/>
<dbReference type="InterPro" id="IPR055411">
    <property type="entry name" value="LRR_FXL15/At3g58940/PEG3-like"/>
</dbReference>
<sequence length="536" mass="60346">MAATDRLSGLPDDLLASVISFLPTREAARTAALSRRRRPLWLRTDAINLDTSYYRRTIRDYHVKDRLLRDARAALGATGRCTVRKLSMLVAGPSADDLKDDYYYYTPKRSSDTYDLTASLLATPALRQIEELHAGIVVPMPVPQQNKQEEDAHRVYELDPAKLPGHTLRVLDLARCHLESSPGTTAFPRLATLRLCKCSSTTTDLEDIIRAAPTLGSLHIESHTYFGRSKDDTRCQNFVPHCPSLTTLTLTLPDDGETTIKRIELDAPRLRALRYDGLLVEFSMKSPASELEQADLTLGRTTYGVSDWSATYGSLLRCLRQAKVLRLKVPEIMGIAGVQVTLHRLERLDFEVPYKSCNACPIDDAAGAMADLFQCFPVIHDLRIRILPHPPAANVPLQDFDVSMYLFEKRDSEEMAPLMFDDGFGSTLVLPELPSLTGSLGSHLKNVRLEFELTQQSIFEVCLAKFFAENCMDLEVLEVDDGKQWFFAHIGWTVERWRAKALEQSKQMERNSNVEAMQTGKREMDGDVQHNLKNKS</sequence>
<organism evidence="3">
    <name type="scientific">Triticum aestivum</name>
    <name type="common">Wheat</name>
    <dbReference type="NCBI Taxonomy" id="4565"/>
    <lineage>
        <taxon>Eukaryota</taxon>
        <taxon>Viridiplantae</taxon>
        <taxon>Streptophyta</taxon>
        <taxon>Embryophyta</taxon>
        <taxon>Tracheophyta</taxon>
        <taxon>Spermatophyta</taxon>
        <taxon>Magnoliopsida</taxon>
        <taxon>Liliopsida</taxon>
        <taxon>Poales</taxon>
        <taxon>Poaceae</taxon>
        <taxon>BOP clade</taxon>
        <taxon>Pooideae</taxon>
        <taxon>Triticodae</taxon>
        <taxon>Triticeae</taxon>
        <taxon>Triticinae</taxon>
        <taxon>Triticum</taxon>
    </lineage>
</organism>
<dbReference type="Gramene" id="TraesLDM2D03G01102730.1">
    <property type="protein sequence ID" value="TraesLDM2D03G01102730.1.CDS1"/>
    <property type="gene ID" value="TraesLDM2D03G01102730"/>
</dbReference>
<evidence type="ECO:0000313" key="4">
    <source>
        <dbReference type="Proteomes" id="UP000019116"/>
    </source>
</evidence>
<dbReference type="Gramene" id="TraesCAD_scaffold_068551_01G000100.1">
    <property type="protein sequence ID" value="TraesCAD_scaffold_068551_01G000100.1"/>
    <property type="gene ID" value="TraesCAD_scaffold_068551_01G000100"/>
</dbReference>
<dbReference type="InterPro" id="IPR001810">
    <property type="entry name" value="F-box_dom"/>
</dbReference>
<dbReference type="InterPro" id="IPR036047">
    <property type="entry name" value="F-box-like_dom_sf"/>
</dbReference>
<dbReference type="AlphaFoldDB" id="A0A3B6D9D4"/>
<dbReference type="Gramene" id="TraesROB_scaffold_074068_01G000100.1">
    <property type="protein sequence ID" value="TraesROB_scaffold_074068_01G000100.1"/>
    <property type="gene ID" value="TraesROB_scaffold_074068_01G000100"/>
</dbReference>
<evidence type="ECO:0000313" key="3">
    <source>
        <dbReference type="EnsemblPlants" id="TraesCS2D02G073300.1.cds1"/>
    </source>
</evidence>
<dbReference type="PROSITE" id="PS50181">
    <property type="entry name" value="FBOX"/>
    <property type="match status" value="1"/>
</dbReference>
<dbReference type="InterPro" id="IPR055302">
    <property type="entry name" value="F-box_dom-containing"/>
</dbReference>
<protein>
    <recommendedName>
        <fullName evidence="2">F-box domain-containing protein</fullName>
    </recommendedName>
</protein>
<dbReference type="Gramene" id="TraesWEE_scaffold_076158_01G000300.1">
    <property type="protein sequence ID" value="TraesWEE_scaffold_076158_01G000300.1"/>
    <property type="gene ID" value="TraesWEE_scaffold_076158_01G000300"/>
</dbReference>
<evidence type="ECO:0000259" key="2">
    <source>
        <dbReference type="PROSITE" id="PS50181"/>
    </source>
</evidence>
<keyword evidence="4" id="KW-1185">Reference proteome</keyword>
<dbReference type="OMA" id="NFRRHIN"/>
<accession>A0A3B6D9D4</accession>